<proteinExistence type="predicted"/>
<dbReference type="EMBL" id="JARBHB010000011">
    <property type="protein sequence ID" value="KAJ8872060.1"/>
    <property type="molecule type" value="Genomic_DNA"/>
</dbReference>
<name>A0ABQ9GJ64_9NEOP</name>
<comment type="caution">
    <text evidence="1">The sequence shown here is derived from an EMBL/GenBank/DDBJ whole genome shotgun (WGS) entry which is preliminary data.</text>
</comment>
<evidence type="ECO:0000313" key="2">
    <source>
        <dbReference type="Proteomes" id="UP001159363"/>
    </source>
</evidence>
<protein>
    <submittedName>
        <fullName evidence="1">Uncharacterized protein</fullName>
    </submittedName>
</protein>
<keyword evidence="2" id="KW-1185">Reference proteome</keyword>
<dbReference type="Proteomes" id="UP001159363">
    <property type="component" value="Chromosome 10"/>
</dbReference>
<sequence length="162" mass="18104">MFLFLFFRLEKRNSDFERGRAESGGEKCRTYDKPTLFGKRGSSMWPASDAILLARAFVARGTSSRFTSVLRSSLRSSGRRRPSRACSPPTKANRVTPGFRMWESCWTMPLVGGFSRGSPFSPALEFRRYSVLTSITLIGTQDLSTHSTPLHAGTRRSNLGRG</sequence>
<accession>A0ABQ9GJ64</accession>
<gene>
    <name evidence="1" type="ORF">PR048_025661</name>
</gene>
<reference evidence="1 2" key="1">
    <citation type="submission" date="2023-02" db="EMBL/GenBank/DDBJ databases">
        <title>LHISI_Scaffold_Assembly.</title>
        <authorList>
            <person name="Stuart O.P."/>
            <person name="Cleave R."/>
            <person name="Magrath M.J.L."/>
            <person name="Mikheyev A.S."/>
        </authorList>
    </citation>
    <scope>NUCLEOTIDE SEQUENCE [LARGE SCALE GENOMIC DNA]</scope>
    <source>
        <strain evidence="1">Daus_M_001</strain>
        <tissue evidence="1">Leg muscle</tissue>
    </source>
</reference>
<evidence type="ECO:0000313" key="1">
    <source>
        <dbReference type="EMBL" id="KAJ8872060.1"/>
    </source>
</evidence>
<organism evidence="1 2">
    <name type="scientific">Dryococelus australis</name>
    <dbReference type="NCBI Taxonomy" id="614101"/>
    <lineage>
        <taxon>Eukaryota</taxon>
        <taxon>Metazoa</taxon>
        <taxon>Ecdysozoa</taxon>
        <taxon>Arthropoda</taxon>
        <taxon>Hexapoda</taxon>
        <taxon>Insecta</taxon>
        <taxon>Pterygota</taxon>
        <taxon>Neoptera</taxon>
        <taxon>Polyneoptera</taxon>
        <taxon>Phasmatodea</taxon>
        <taxon>Verophasmatodea</taxon>
        <taxon>Anareolatae</taxon>
        <taxon>Phasmatidae</taxon>
        <taxon>Eurycanthinae</taxon>
        <taxon>Dryococelus</taxon>
    </lineage>
</organism>